<comment type="caution">
    <text evidence="4">The sequence shown here is derived from an EMBL/GenBank/DDBJ whole genome shotgun (WGS) entry which is preliminary data.</text>
</comment>
<dbReference type="PANTHER" id="PTHR43877">
    <property type="entry name" value="AMINOALKYLPHOSPHONATE N-ACETYLTRANSFERASE-RELATED-RELATED"/>
    <property type="match status" value="1"/>
</dbReference>
<dbReference type="InterPro" id="IPR050832">
    <property type="entry name" value="Bact_Acetyltransf"/>
</dbReference>
<dbReference type="CDD" id="cd04301">
    <property type="entry name" value="NAT_SF"/>
    <property type="match status" value="1"/>
</dbReference>
<proteinExistence type="predicted"/>
<dbReference type="Gene3D" id="3.40.630.30">
    <property type="match status" value="1"/>
</dbReference>
<dbReference type="AlphaFoldDB" id="A0A563E4C1"/>
<dbReference type="GO" id="GO:0016747">
    <property type="term" value="F:acyltransferase activity, transferring groups other than amino-acyl groups"/>
    <property type="evidence" value="ECO:0007669"/>
    <property type="project" value="InterPro"/>
</dbReference>
<evidence type="ECO:0000256" key="1">
    <source>
        <dbReference type="ARBA" id="ARBA00022679"/>
    </source>
</evidence>
<dbReference type="PROSITE" id="PS51186">
    <property type="entry name" value="GNAT"/>
    <property type="match status" value="1"/>
</dbReference>
<reference evidence="4 5" key="1">
    <citation type="submission" date="2019-05" db="EMBL/GenBank/DDBJ databases">
        <authorList>
            <person name="Lee S.D."/>
        </authorList>
    </citation>
    <scope>NUCLEOTIDE SEQUENCE [LARGE SCALE GENOMIC DNA]</scope>
    <source>
        <strain evidence="4 5">C5-26</strain>
    </source>
</reference>
<dbReference type="OrthoDB" id="9814648at2"/>
<dbReference type="SUPFAM" id="SSF55729">
    <property type="entry name" value="Acyl-CoA N-acyltransferases (Nat)"/>
    <property type="match status" value="1"/>
</dbReference>
<evidence type="ECO:0000256" key="2">
    <source>
        <dbReference type="ARBA" id="ARBA00023315"/>
    </source>
</evidence>
<dbReference type="InterPro" id="IPR000182">
    <property type="entry name" value="GNAT_dom"/>
</dbReference>
<dbReference type="EMBL" id="VCQV01000007">
    <property type="protein sequence ID" value="TWP37265.1"/>
    <property type="molecule type" value="Genomic_DNA"/>
</dbReference>
<accession>A0A563E4C1</accession>
<feature type="domain" description="N-acetyltransferase" evidence="3">
    <location>
        <begin position="29"/>
        <end position="188"/>
    </location>
</feature>
<keyword evidence="2" id="KW-0012">Acyltransferase</keyword>
<evidence type="ECO:0000313" key="4">
    <source>
        <dbReference type="EMBL" id="TWP37265.1"/>
    </source>
</evidence>
<protein>
    <submittedName>
        <fullName evidence="4">GNAT family N-acetyltransferase</fullName>
    </submittedName>
</protein>
<reference evidence="4 5" key="2">
    <citation type="submission" date="2019-08" db="EMBL/GenBank/DDBJ databases">
        <title>Jejuicoccus antrihumi gen. nov., sp. nov., a new member of the family Dermacoccaceae isolated from a cave.</title>
        <authorList>
            <person name="Schumann P."/>
            <person name="Kim I.S."/>
        </authorList>
    </citation>
    <scope>NUCLEOTIDE SEQUENCE [LARGE SCALE GENOMIC DNA]</scope>
    <source>
        <strain evidence="4 5">C5-26</strain>
    </source>
</reference>
<keyword evidence="1 4" id="KW-0808">Transferase</keyword>
<sequence>MVGGAVEPSVIAADPAAALGDPHGRHPAPLIRAGLPSDDRALRQLAHSSWSHVHNPMPAPSPLSEPFFNEHHQPDDVLVAEIDGEIVGYLLIGRPYPMETGSHVRQIQGLDVSPRARRRGVGQALVRAAVREMSERGAQRVTLRVLGHNRSARRLYESEGFVVEGTLPGEFVLDGERVDDVLMGLRLPPRVQ</sequence>
<dbReference type="PANTHER" id="PTHR43877:SF1">
    <property type="entry name" value="ACETYLTRANSFERASE"/>
    <property type="match status" value="1"/>
</dbReference>
<dbReference type="InterPro" id="IPR016181">
    <property type="entry name" value="Acyl_CoA_acyltransferase"/>
</dbReference>
<name>A0A563E4C1_9MICO</name>
<dbReference type="Proteomes" id="UP000320244">
    <property type="component" value="Unassembled WGS sequence"/>
</dbReference>
<dbReference type="Pfam" id="PF00583">
    <property type="entry name" value="Acetyltransf_1"/>
    <property type="match status" value="1"/>
</dbReference>
<keyword evidence="5" id="KW-1185">Reference proteome</keyword>
<evidence type="ECO:0000313" key="5">
    <source>
        <dbReference type="Proteomes" id="UP000320244"/>
    </source>
</evidence>
<evidence type="ECO:0000259" key="3">
    <source>
        <dbReference type="PROSITE" id="PS51186"/>
    </source>
</evidence>
<organism evidence="4 5">
    <name type="scientific">Leekyejoonella antrihumi</name>
    <dbReference type="NCBI Taxonomy" id="1660198"/>
    <lineage>
        <taxon>Bacteria</taxon>
        <taxon>Bacillati</taxon>
        <taxon>Actinomycetota</taxon>
        <taxon>Actinomycetes</taxon>
        <taxon>Micrococcales</taxon>
        <taxon>Dermacoccaceae</taxon>
        <taxon>Leekyejoonella</taxon>
    </lineage>
</organism>
<gene>
    <name evidence="4" type="ORF">FGL98_07315</name>
</gene>